<dbReference type="PROSITE" id="PS00092">
    <property type="entry name" value="N6_MTASE"/>
    <property type="match status" value="1"/>
</dbReference>
<dbReference type="eggNOG" id="COG0338">
    <property type="taxonomic scope" value="Bacteria"/>
</dbReference>
<reference evidence="10" key="1">
    <citation type="journal article" date="2013" name="Proc. Natl. Acad. Sci. U.S.A.">
        <title>Improving the coverage of the cyanobacterial phylum using diversity-driven genome sequencing.</title>
        <authorList>
            <person name="Shih P.M."/>
            <person name="Wu D."/>
            <person name="Latifi A."/>
            <person name="Axen S.D."/>
            <person name="Fewer D.P."/>
            <person name="Talla E."/>
            <person name="Calteau A."/>
            <person name="Cai F."/>
            <person name="Tandeau de Marsac N."/>
            <person name="Rippka R."/>
            <person name="Herdman M."/>
            <person name="Sivonen K."/>
            <person name="Coursin T."/>
            <person name="Laurent T."/>
            <person name="Goodwin L."/>
            <person name="Nolan M."/>
            <person name="Davenport K.W."/>
            <person name="Han C.S."/>
            <person name="Rubin E.M."/>
            <person name="Eisen J.A."/>
            <person name="Woyke T."/>
            <person name="Gugger M."/>
            <person name="Kerfeld C.A."/>
        </authorList>
    </citation>
    <scope>NUCLEOTIDE SEQUENCE [LARGE SCALE GENOMIC DNA]</scope>
    <source>
        <strain evidence="10">ATCC 29371 / PCC 7437</strain>
    </source>
</reference>
<dbReference type="GO" id="GO:0043565">
    <property type="term" value="F:sequence-specific DNA binding"/>
    <property type="evidence" value="ECO:0007669"/>
    <property type="project" value="TreeGrafter"/>
</dbReference>
<dbReference type="Gene3D" id="3.40.50.150">
    <property type="entry name" value="Vaccinia Virus protein VP39"/>
    <property type="match status" value="1"/>
</dbReference>
<dbReference type="RefSeq" id="WP_015192325.1">
    <property type="nucleotide sequence ID" value="NC_019748.1"/>
</dbReference>
<dbReference type="GO" id="GO:0009007">
    <property type="term" value="F:site-specific DNA-methyltransferase (adenine-specific) activity"/>
    <property type="evidence" value="ECO:0007669"/>
    <property type="project" value="UniProtKB-UniRule"/>
</dbReference>
<dbReference type="InterPro" id="IPR029063">
    <property type="entry name" value="SAM-dependent_MTases_sf"/>
</dbReference>
<keyword evidence="5 8" id="KW-0949">S-adenosyl-L-methionine</keyword>
<protein>
    <recommendedName>
        <fullName evidence="2 8">Site-specific DNA-methyltransferase (adenine-specific)</fullName>
        <ecNumber evidence="2 8">2.1.1.72</ecNumber>
    </recommendedName>
</protein>
<evidence type="ECO:0000256" key="2">
    <source>
        <dbReference type="ARBA" id="ARBA00011900"/>
    </source>
</evidence>
<feature type="binding site" evidence="7">
    <location>
        <position position="24"/>
    </location>
    <ligand>
        <name>S-adenosyl-L-methionine</name>
        <dbReference type="ChEBI" id="CHEBI:59789"/>
    </ligand>
</feature>
<dbReference type="InterPro" id="IPR012263">
    <property type="entry name" value="M_m6A_EcoRV"/>
</dbReference>
<evidence type="ECO:0000256" key="7">
    <source>
        <dbReference type="PIRSR" id="PIRSR000398-1"/>
    </source>
</evidence>
<dbReference type="InterPro" id="IPR002052">
    <property type="entry name" value="DNA_methylase_N6_adenine_CS"/>
</dbReference>
<feature type="binding site" evidence="7">
    <location>
        <position position="65"/>
    </location>
    <ligand>
        <name>S-adenosyl-L-methionine</name>
        <dbReference type="ChEBI" id="CHEBI:59789"/>
    </ligand>
</feature>
<dbReference type="AlphaFoldDB" id="K9XSK3"/>
<dbReference type="EC" id="2.1.1.72" evidence="2 8"/>
<accession>K9XSK3</accession>
<keyword evidence="3 8" id="KW-0489">Methyltransferase</keyword>
<feature type="binding site" evidence="7">
    <location>
        <position position="20"/>
    </location>
    <ligand>
        <name>S-adenosyl-L-methionine</name>
        <dbReference type="ChEBI" id="CHEBI:59789"/>
    </ligand>
</feature>
<keyword evidence="10" id="KW-1185">Reference proteome</keyword>
<dbReference type="HOGENOM" id="CLU_063430_0_0_3"/>
<dbReference type="GO" id="GO:0006298">
    <property type="term" value="P:mismatch repair"/>
    <property type="evidence" value="ECO:0007669"/>
    <property type="project" value="TreeGrafter"/>
</dbReference>
<dbReference type="KEGG" id="scs:Sta7437_1076"/>
<sequence length="281" mass="32509">MTVKNKTIDINIQAKPFLKWVGGKTQLLSETTARIPQNFSRYFEPFVGGGALFFYLQLEKSVLIDINEELTNTYQVVRDKVEELITDLKKHIHKKDYYYQIRNIDRSEEYKLWSDVQRASRLIYLNKTCFNGLYRVNSKGQFNTPMGSYKNPKIVDEINLRACSKVLQKAKIITGSFLEVEEKITLDDFVYFDPPYVALNATSNFTGYSQDGFDLSMQLNLRNLCDRLNAQGIRFMVSNSNAPLILDLYSSYKIEFVYATRAINSKGDKRGKIPEVIITNY</sequence>
<dbReference type="PANTHER" id="PTHR30481">
    <property type="entry name" value="DNA ADENINE METHYLASE"/>
    <property type="match status" value="1"/>
</dbReference>
<evidence type="ECO:0000256" key="8">
    <source>
        <dbReference type="RuleBase" id="RU361257"/>
    </source>
</evidence>
<dbReference type="InterPro" id="IPR023095">
    <property type="entry name" value="Ade_MeTrfase_dom_2"/>
</dbReference>
<dbReference type="Gene3D" id="1.10.1020.10">
    <property type="entry name" value="Adenine-specific Methyltransferase, Domain 2"/>
    <property type="match status" value="1"/>
</dbReference>
<gene>
    <name evidence="9" type="ordered locus">Sta7437_1076</name>
</gene>
<dbReference type="Proteomes" id="UP000010473">
    <property type="component" value="Chromosome"/>
</dbReference>
<evidence type="ECO:0000256" key="6">
    <source>
        <dbReference type="ARBA" id="ARBA00047942"/>
    </source>
</evidence>
<feature type="binding site" evidence="7">
    <location>
        <position position="193"/>
    </location>
    <ligand>
        <name>S-adenosyl-L-methionine</name>
        <dbReference type="ChEBI" id="CHEBI:59789"/>
    </ligand>
</feature>
<dbReference type="REBASE" id="58166">
    <property type="entry name" value="M.Scy7437ORF1076P"/>
</dbReference>
<dbReference type="GO" id="GO:1904047">
    <property type="term" value="F:S-adenosyl-L-methionine binding"/>
    <property type="evidence" value="ECO:0007669"/>
    <property type="project" value="TreeGrafter"/>
</dbReference>
<dbReference type="PRINTS" id="PR00505">
    <property type="entry name" value="D12N6MTFRASE"/>
</dbReference>
<dbReference type="GO" id="GO:0032259">
    <property type="term" value="P:methylation"/>
    <property type="evidence" value="ECO:0007669"/>
    <property type="project" value="UniProtKB-KW"/>
</dbReference>
<evidence type="ECO:0000313" key="9">
    <source>
        <dbReference type="EMBL" id="AFZ34652.1"/>
    </source>
</evidence>
<comment type="catalytic activity">
    <reaction evidence="6 8">
        <text>a 2'-deoxyadenosine in DNA + S-adenosyl-L-methionine = an N(6)-methyl-2'-deoxyadenosine in DNA + S-adenosyl-L-homocysteine + H(+)</text>
        <dbReference type="Rhea" id="RHEA:15197"/>
        <dbReference type="Rhea" id="RHEA-COMP:12418"/>
        <dbReference type="Rhea" id="RHEA-COMP:12419"/>
        <dbReference type="ChEBI" id="CHEBI:15378"/>
        <dbReference type="ChEBI" id="CHEBI:57856"/>
        <dbReference type="ChEBI" id="CHEBI:59789"/>
        <dbReference type="ChEBI" id="CHEBI:90615"/>
        <dbReference type="ChEBI" id="CHEBI:90616"/>
        <dbReference type="EC" id="2.1.1.72"/>
    </reaction>
</comment>
<evidence type="ECO:0000256" key="3">
    <source>
        <dbReference type="ARBA" id="ARBA00022603"/>
    </source>
</evidence>
<name>K9XSK3_STAC7</name>
<dbReference type="NCBIfam" id="TIGR00571">
    <property type="entry name" value="dam"/>
    <property type="match status" value="1"/>
</dbReference>
<evidence type="ECO:0000256" key="4">
    <source>
        <dbReference type="ARBA" id="ARBA00022679"/>
    </source>
</evidence>
<dbReference type="STRING" id="111780.Sta7437_1076"/>
<evidence type="ECO:0000313" key="10">
    <source>
        <dbReference type="Proteomes" id="UP000010473"/>
    </source>
</evidence>
<dbReference type="Pfam" id="PF02086">
    <property type="entry name" value="MethyltransfD12"/>
    <property type="match status" value="1"/>
</dbReference>
<dbReference type="PANTHER" id="PTHR30481:SF3">
    <property type="entry name" value="DNA ADENINE METHYLASE"/>
    <property type="match status" value="1"/>
</dbReference>
<evidence type="ECO:0000256" key="1">
    <source>
        <dbReference type="ARBA" id="ARBA00006594"/>
    </source>
</evidence>
<dbReference type="GO" id="GO:0009307">
    <property type="term" value="P:DNA restriction-modification system"/>
    <property type="evidence" value="ECO:0007669"/>
    <property type="project" value="InterPro"/>
</dbReference>
<dbReference type="SUPFAM" id="SSF53335">
    <property type="entry name" value="S-adenosyl-L-methionine-dependent methyltransferases"/>
    <property type="match status" value="1"/>
</dbReference>
<keyword evidence="4 8" id="KW-0808">Transferase</keyword>
<proteinExistence type="inferred from homology"/>
<comment type="similarity">
    <text evidence="1 8">Belongs to the N(4)/N(6)-methyltransferase family.</text>
</comment>
<dbReference type="EMBL" id="CP003653">
    <property type="protein sequence ID" value="AFZ34652.1"/>
    <property type="molecule type" value="Genomic_DNA"/>
</dbReference>
<organism evidence="9 10">
    <name type="scientific">Stanieria cyanosphaera (strain ATCC 29371 / PCC 7437)</name>
    <dbReference type="NCBI Taxonomy" id="111780"/>
    <lineage>
        <taxon>Bacteria</taxon>
        <taxon>Bacillati</taxon>
        <taxon>Cyanobacteriota</taxon>
        <taxon>Cyanophyceae</taxon>
        <taxon>Pleurocapsales</taxon>
        <taxon>Dermocarpellaceae</taxon>
        <taxon>Stanieria</taxon>
    </lineage>
</organism>
<evidence type="ECO:0000256" key="5">
    <source>
        <dbReference type="ARBA" id="ARBA00022691"/>
    </source>
</evidence>
<dbReference type="InterPro" id="IPR012327">
    <property type="entry name" value="MeTrfase_D12"/>
</dbReference>
<dbReference type="PIRSF" id="PIRSF000398">
    <property type="entry name" value="M_m6A_EcoRV"/>
    <property type="match status" value="1"/>
</dbReference>